<dbReference type="AlphaFoldDB" id="A0AAU9VWN7"/>
<keyword evidence="2" id="KW-1185">Reference proteome</keyword>
<accession>A0AAU9VWN7</accession>
<proteinExistence type="predicted"/>
<protein>
    <submittedName>
        <fullName evidence="1">Uncharacterized protein</fullName>
    </submittedName>
</protein>
<reference evidence="1 2" key="1">
    <citation type="submission" date="2022-05" db="EMBL/GenBank/DDBJ databases">
        <authorList>
            <consortium name="Genoscope - CEA"/>
            <person name="William W."/>
        </authorList>
    </citation>
    <scope>NUCLEOTIDE SEQUENCE [LARGE SCALE GENOMIC DNA]</scope>
</reference>
<comment type="caution">
    <text evidence="1">The sequence shown here is derived from an EMBL/GenBank/DDBJ whole genome shotgun (WGS) entry which is preliminary data.</text>
</comment>
<organism evidence="1 2">
    <name type="scientific">Pocillopora meandrina</name>
    <dbReference type="NCBI Taxonomy" id="46732"/>
    <lineage>
        <taxon>Eukaryota</taxon>
        <taxon>Metazoa</taxon>
        <taxon>Cnidaria</taxon>
        <taxon>Anthozoa</taxon>
        <taxon>Hexacorallia</taxon>
        <taxon>Scleractinia</taxon>
        <taxon>Astrocoeniina</taxon>
        <taxon>Pocilloporidae</taxon>
        <taxon>Pocillopora</taxon>
    </lineage>
</organism>
<sequence>MTALHKIVLDPKGLDNLHIYIQFQHAGELENFNSMMTKYAPKKNGIQVPILYTENYIGSNRSQLSSVPKAKAESRGGTCQSLEIFQKDAVIPC</sequence>
<dbReference type="EMBL" id="CALNXJ010000003">
    <property type="protein sequence ID" value="CAH3036334.1"/>
    <property type="molecule type" value="Genomic_DNA"/>
</dbReference>
<evidence type="ECO:0000313" key="1">
    <source>
        <dbReference type="EMBL" id="CAH3036334.1"/>
    </source>
</evidence>
<dbReference type="Proteomes" id="UP001159428">
    <property type="component" value="Unassembled WGS sequence"/>
</dbReference>
<gene>
    <name evidence="1" type="ORF">PMEA_00016799</name>
</gene>
<name>A0AAU9VWN7_9CNID</name>
<evidence type="ECO:0000313" key="2">
    <source>
        <dbReference type="Proteomes" id="UP001159428"/>
    </source>
</evidence>